<keyword evidence="4 5" id="KW-0472">Membrane</keyword>
<name>A0A8J4CJV1_9CHLO</name>
<feature type="transmembrane region" description="Helical" evidence="5">
    <location>
        <begin position="178"/>
        <end position="200"/>
    </location>
</feature>
<feature type="transmembrane region" description="Helical" evidence="5">
    <location>
        <begin position="220"/>
        <end position="236"/>
    </location>
</feature>
<dbReference type="GO" id="GO:0042391">
    <property type="term" value="P:regulation of membrane potential"/>
    <property type="evidence" value="ECO:0007669"/>
    <property type="project" value="TreeGrafter"/>
</dbReference>
<dbReference type="PRINTS" id="PR01463">
    <property type="entry name" value="EAGCHANLFMLY"/>
</dbReference>
<dbReference type="Pfam" id="PF00520">
    <property type="entry name" value="Ion_trans"/>
    <property type="match status" value="1"/>
</dbReference>
<gene>
    <name evidence="7" type="ORF">Vretifemale_10634</name>
</gene>
<dbReference type="GO" id="GO:0005886">
    <property type="term" value="C:plasma membrane"/>
    <property type="evidence" value="ECO:0007669"/>
    <property type="project" value="TreeGrafter"/>
</dbReference>
<dbReference type="InterPro" id="IPR050818">
    <property type="entry name" value="KCNH_animal-type"/>
</dbReference>
<evidence type="ECO:0000256" key="4">
    <source>
        <dbReference type="ARBA" id="ARBA00023136"/>
    </source>
</evidence>
<feature type="transmembrane region" description="Helical" evidence="5">
    <location>
        <begin position="248"/>
        <end position="273"/>
    </location>
</feature>
<protein>
    <recommendedName>
        <fullName evidence="6">Ion transport domain-containing protein</fullName>
    </recommendedName>
</protein>
<dbReference type="InterPro" id="IPR005821">
    <property type="entry name" value="Ion_trans_dom"/>
</dbReference>
<dbReference type="OrthoDB" id="426293at2759"/>
<accession>A0A8J4CJV1</accession>
<evidence type="ECO:0000256" key="1">
    <source>
        <dbReference type="ARBA" id="ARBA00004141"/>
    </source>
</evidence>
<organism evidence="7 8">
    <name type="scientific">Volvox reticuliferus</name>
    <dbReference type="NCBI Taxonomy" id="1737510"/>
    <lineage>
        <taxon>Eukaryota</taxon>
        <taxon>Viridiplantae</taxon>
        <taxon>Chlorophyta</taxon>
        <taxon>core chlorophytes</taxon>
        <taxon>Chlorophyceae</taxon>
        <taxon>CS clade</taxon>
        <taxon>Chlamydomonadales</taxon>
        <taxon>Volvocaceae</taxon>
        <taxon>Volvox</taxon>
    </lineage>
</organism>
<evidence type="ECO:0000256" key="2">
    <source>
        <dbReference type="ARBA" id="ARBA00022692"/>
    </source>
</evidence>
<evidence type="ECO:0000313" key="7">
    <source>
        <dbReference type="EMBL" id="GIL81620.1"/>
    </source>
</evidence>
<keyword evidence="3 5" id="KW-1133">Transmembrane helix</keyword>
<dbReference type="AlphaFoldDB" id="A0A8J4CJV1"/>
<evidence type="ECO:0000259" key="6">
    <source>
        <dbReference type="Pfam" id="PF00520"/>
    </source>
</evidence>
<evidence type="ECO:0000256" key="5">
    <source>
        <dbReference type="SAM" id="Phobius"/>
    </source>
</evidence>
<evidence type="ECO:0000256" key="3">
    <source>
        <dbReference type="ARBA" id="ARBA00022989"/>
    </source>
</evidence>
<comment type="caution">
    <text evidence="7">The sequence shown here is derived from an EMBL/GenBank/DDBJ whole genome shotgun (WGS) entry which is preliminary data.</text>
</comment>
<evidence type="ECO:0000313" key="8">
    <source>
        <dbReference type="Proteomes" id="UP000747110"/>
    </source>
</evidence>
<dbReference type="PANTHER" id="PTHR10217:SF435">
    <property type="entry name" value="POTASSIUM VOLTAGE-GATED CHANNEL PROTEIN EAG"/>
    <property type="match status" value="1"/>
</dbReference>
<dbReference type="PANTHER" id="PTHR10217">
    <property type="entry name" value="VOLTAGE AND LIGAND GATED POTASSIUM CHANNEL"/>
    <property type="match status" value="1"/>
</dbReference>
<proteinExistence type="predicted"/>
<feature type="domain" description="Ion transport" evidence="6">
    <location>
        <begin position="44"/>
        <end position="278"/>
    </location>
</feature>
<feature type="transmembrane region" description="Helical" evidence="5">
    <location>
        <begin position="47"/>
        <end position="67"/>
    </location>
</feature>
<dbReference type="EMBL" id="BNCP01000022">
    <property type="protein sequence ID" value="GIL81620.1"/>
    <property type="molecule type" value="Genomic_DNA"/>
</dbReference>
<dbReference type="GO" id="GO:0005249">
    <property type="term" value="F:voltage-gated potassium channel activity"/>
    <property type="evidence" value="ECO:0007669"/>
    <property type="project" value="InterPro"/>
</dbReference>
<dbReference type="Proteomes" id="UP000747110">
    <property type="component" value="Unassembled WGS sequence"/>
</dbReference>
<feature type="transmembrane region" description="Helical" evidence="5">
    <location>
        <begin position="79"/>
        <end position="97"/>
    </location>
</feature>
<dbReference type="SUPFAM" id="SSF81324">
    <property type="entry name" value="Voltage-gated potassium channels"/>
    <property type="match status" value="1"/>
</dbReference>
<feature type="non-terminal residue" evidence="7">
    <location>
        <position position="332"/>
    </location>
</feature>
<keyword evidence="8" id="KW-1185">Reference proteome</keyword>
<dbReference type="InterPro" id="IPR003938">
    <property type="entry name" value="K_chnl_volt-dep_EAG/ELK/ERG"/>
</dbReference>
<sequence>YSGGPTRHVVPYEEFNNWWLRFNLRGRLEDAFPVLAPNTRGRTSWDIFVLTLVLYSAVTVPLAFSYGLPSSFVLDAVDWILTAVYVIDIGINFRTAYHDDDGNLVRDSWPVAHRYLATWFPIDFLATVPFDYIGKAAGLGGSDSQLMILAVLKTPRLLRLVKLMRLLDRIRNANLFKVLQLILLMMMIAHWLACIWYVIARYAHGHNDWGFDTLNDENRLTWYLSAFYYSFLLLIGDNIQAQNNYERLFFILALVAGACFYSAVVGNMALLVANMNTVAVRFRQKLDMTQDALRYMRVPEVQRERVQAFYDFITQFSHPGSEGLGFLSELTK</sequence>
<feature type="non-terminal residue" evidence="7">
    <location>
        <position position="1"/>
    </location>
</feature>
<keyword evidence="2 5" id="KW-0812">Transmembrane</keyword>
<dbReference type="Gene3D" id="1.10.287.70">
    <property type="match status" value="1"/>
</dbReference>
<reference evidence="7" key="1">
    <citation type="journal article" date="2021" name="Proc. Natl. Acad. Sci. U.S.A.">
        <title>Three genomes in the algal genus Volvox reveal the fate of a haploid sex-determining region after a transition to homothallism.</title>
        <authorList>
            <person name="Yamamoto K."/>
            <person name="Hamaji T."/>
            <person name="Kawai-Toyooka H."/>
            <person name="Matsuzaki R."/>
            <person name="Takahashi F."/>
            <person name="Nishimura Y."/>
            <person name="Kawachi M."/>
            <person name="Noguchi H."/>
            <person name="Minakuchi Y."/>
            <person name="Umen J.G."/>
            <person name="Toyoda A."/>
            <person name="Nozaki H."/>
        </authorList>
    </citation>
    <scope>NUCLEOTIDE SEQUENCE</scope>
    <source>
        <strain evidence="7">NIES-3786</strain>
    </source>
</reference>
<comment type="subcellular location">
    <subcellularLocation>
        <location evidence="1">Membrane</location>
        <topology evidence="1">Multi-pass membrane protein</topology>
    </subcellularLocation>
</comment>